<keyword evidence="1" id="KW-0732">Signal</keyword>
<evidence type="ECO:0000313" key="3">
    <source>
        <dbReference type="EMBL" id="KUH37844.1"/>
    </source>
</evidence>
<dbReference type="PANTHER" id="PTHR35535:SF2">
    <property type="entry name" value="DUF306 DOMAIN-CONTAINING PROTEIN"/>
    <property type="match status" value="1"/>
</dbReference>
<name>A0A100Y523_9ACTN</name>
<dbReference type="Pfam" id="PF03724">
    <property type="entry name" value="META"/>
    <property type="match status" value="2"/>
</dbReference>
<dbReference type="STRING" id="936756.ATE80_16010"/>
<dbReference type="PROSITE" id="PS51257">
    <property type="entry name" value="PROKAR_LIPOPROTEIN"/>
    <property type="match status" value="1"/>
</dbReference>
<dbReference type="OrthoDB" id="4733425at2"/>
<dbReference type="InterPro" id="IPR053147">
    <property type="entry name" value="Hsp_HslJ-like"/>
</dbReference>
<dbReference type="InterPro" id="IPR005184">
    <property type="entry name" value="DUF306_Meta_HslJ"/>
</dbReference>
<feature type="domain" description="DUF306" evidence="2">
    <location>
        <begin position="34"/>
        <end position="139"/>
    </location>
</feature>
<feature type="domain" description="DUF306" evidence="2">
    <location>
        <begin position="146"/>
        <end position="254"/>
    </location>
</feature>
<dbReference type="Proteomes" id="UP000054011">
    <property type="component" value="Unassembled WGS sequence"/>
</dbReference>
<evidence type="ECO:0000313" key="4">
    <source>
        <dbReference type="Proteomes" id="UP000054011"/>
    </source>
</evidence>
<keyword evidence="4" id="KW-1185">Reference proteome</keyword>
<reference evidence="3 4" key="1">
    <citation type="submission" date="2015-11" db="EMBL/GenBank/DDBJ databases">
        <title>Genome-wide analysis reveals the secondary metabolome in Streptomyces kanasensis ZX01.</title>
        <authorList>
            <person name="Zhang G."/>
            <person name="Han L."/>
            <person name="Feng J."/>
            <person name="Zhang X."/>
        </authorList>
    </citation>
    <scope>NUCLEOTIDE SEQUENCE [LARGE SCALE GENOMIC DNA]</scope>
    <source>
        <strain evidence="3 4">ZX01</strain>
    </source>
</reference>
<dbReference type="InterPro" id="IPR038670">
    <property type="entry name" value="HslJ-like_sf"/>
</dbReference>
<dbReference type="Gene3D" id="2.40.128.270">
    <property type="match status" value="2"/>
</dbReference>
<evidence type="ECO:0000256" key="1">
    <source>
        <dbReference type="SAM" id="SignalP"/>
    </source>
</evidence>
<proteinExistence type="predicted"/>
<dbReference type="PANTHER" id="PTHR35535">
    <property type="entry name" value="HEAT SHOCK PROTEIN HSLJ"/>
    <property type="match status" value="1"/>
</dbReference>
<protein>
    <recommendedName>
        <fullName evidence="2">DUF306 domain-containing protein</fullName>
    </recommendedName>
</protein>
<feature type="chain" id="PRO_5039036666" description="DUF306 domain-containing protein" evidence="1">
    <location>
        <begin position="19"/>
        <end position="263"/>
    </location>
</feature>
<organism evidence="3 4">
    <name type="scientific">Streptomyces kanasensis</name>
    <dbReference type="NCBI Taxonomy" id="936756"/>
    <lineage>
        <taxon>Bacteria</taxon>
        <taxon>Bacillati</taxon>
        <taxon>Actinomycetota</taxon>
        <taxon>Actinomycetes</taxon>
        <taxon>Kitasatosporales</taxon>
        <taxon>Streptomycetaceae</taxon>
        <taxon>Streptomyces</taxon>
    </lineage>
</organism>
<dbReference type="RefSeq" id="WP_058942887.1">
    <property type="nucleotide sequence ID" value="NZ_LNSV01000037.1"/>
</dbReference>
<evidence type="ECO:0000259" key="2">
    <source>
        <dbReference type="Pfam" id="PF03724"/>
    </source>
</evidence>
<comment type="caution">
    <text evidence="3">The sequence shown here is derived from an EMBL/GenBank/DDBJ whole genome shotgun (WGS) entry which is preliminary data.</text>
</comment>
<dbReference type="AlphaFoldDB" id="A0A100Y523"/>
<accession>A0A100Y523</accession>
<feature type="signal peptide" evidence="1">
    <location>
        <begin position="1"/>
        <end position="18"/>
    </location>
</feature>
<dbReference type="EMBL" id="LNSV01000037">
    <property type="protein sequence ID" value="KUH37844.1"/>
    <property type="molecule type" value="Genomic_DNA"/>
</dbReference>
<gene>
    <name evidence="3" type="ORF">ATE80_16010</name>
</gene>
<sequence length="263" mass="27249">MRTTKTLLPALAAAVALAGCATTEGPGERPDIPVTGVHWTVDSLTVDGRRTASPAPTAYVEFQPGGRSAGNAGCNRFTAAATVDGDTVTVGKSTRTQMACDGPVQGFENAFLKAFTGRLEARLDDDRLTLTTPDGDTIALTEQPAAPLAGTTWHVDSLLEGKTATSLPAGTEGRAHLTVADDGTARGNLGCNNFTATVKTGSGKLTFGPLAVTRKMCTKPQMELEQHLYGTLSSGTVTFRIQHRALSVTAQDGSGFAARAAAR</sequence>